<dbReference type="EMBL" id="LR862129">
    <property type="protein sequence ID" value="CAD1817067.1"/>
    <property type="molecule type" value="Genomic_DNA"/>
</dbReference>
<name>A0A6V7NF02_ANACO</name>
<dbReference type="AlphaFoldDB" id="A0A6V7NF02"/>
<evidence type="ECO:0000313" key="1">
    <source>
        <dbReference type="EMBL" id="CAD1817067.1"/>
    </source>
</evidence>
<gene>
    <name evidence="1" type="ORF">CB5_LOCUS278</name>
</gene>
<reference evidence="1" key="1">
    <citation type="submission" date="2020-07" db="EMBL/GenBank/DDBJ databases">
        <authorList>
            <person name="Lin J."/>
        </authorList>
    </citation>
    <scope>NUCLEOTIDE SEQUENCE</scope>
</reference>
<accession>A0A6V7NF02</accession>
<organism evidence="1">
    <name type="scientific">Ananas comosus var. bracteatus</name>
    <name type="common">red pineapple</name>
    <dbReference type="NCBI Taxonomy" id="296719"/>
    <lineage>
        <taxon>Eukaryota</taxon>
        <taxon>Viridiplantae</taxon>
        <taxon>Streptophyta</taxon>
        <taxon>Embryophyta</taxon>
        <taxon>Tracheophyta</taxon>
        <taxon>Spermatophyta</taxon>
        <taxon>Magnoliopsida</taxon>
        <taxon>Liliopsida</taxon>
        <taxon>Poales</taxon>
        <taxon>Bromeliaceae</taxon>
        <taxon>Bromelioideae</taxon>
        <taxon>Ananas</taxon>
    </lineage>
</organism>
<sequence length="209" mass="23977">MLSKWSAVPKPKRPKDVVKASRRIKLKEHKIPEKYLPYDENEPIICSFCGTNGHSDRSCQRFKKLEEKNSQRESCRVITISEDHSEESINRGRKSKQLAIVNEEANSAWLAYESPSQNQLERMKTRILEVGNDVKRLHLDVHSLKLNLDCVATTVKKYKLSDKDDNRAVDVSTDSKNDEGDTPANKLSNLNTELLPEAKQIKQNTFLEK</sequence>
<protein>
    <submittedName>
        <fullName evidence="1">Uncharacterized protein</fullName>
    </submittedName>
</protein>
<proteinExistence type="predicted"/>